<dbReference type="InterPro" id="IPR027417">
    <property type="entry name" value="P-loop_NTPase"/>
</dbReference>
<evidence type="ECO:0000313" key="9">
    <source>
        <dbReference type="EMBL" id="GFY92880.1"/>
    </source>
</evidence>
<protein>
    <recommendedName>
        <fullName evidence="11">NB-ARC domain-containing disease resistance protein</fullName>
    </recommendedName>
</protein>
<dbReference type="SMART" id="SM00369">
    <property type="entry name" value="LRR_TYP"/>
    <property type="match status" value="4"/>
</dbReference>
<dbReference type="InterPro" id="IPR042197">
    <property type="entry name" value="Apaf_helical"/>
</dbReference>
<dbReference type="OrthoDB" id="3794806at2759"/>
<dbReference type="Gene3D" id="3.40.50.300">
    <property type="entry name" value="P-loop containing nucleotide triphosphate hydrolases"/>
    <property type="match status" value="1"/>
</dbReference>
<dbReference type="PRINTS" id="PR00364">
    <property type="entry name" value="DISEASERSIST"/>
</dbReference>
<accession>A0A7J0F2J2</accession>
<keyword evidence="5" id="KW-0547">Nucleotide-binding</keyword>
<dbReference type="PANTHER" id="PTHR33463:SF198">
    <property type="entry name" value="RPP4C3"/>
    <property type="match status" value="1"/>
</dbReference>
<dbReference type="Proteomes" id="UP000585474">
    <property type="component" value="Unassembled WGS sequence"/>
</dbReference>
<dbReference type="InterPro" id="IPR055414">
    <property type="entry name" value="LRR_R13L4/SHOC2-like"/>
</dbReference>
<evidence type="ECO:0000256" key="3">
    <source>
        <dbReference type="ARBA" id="ARBA00022737"/>
    </source>
</evidence>
<dbReference type="PANTHER" id="PTHR33463">
    <property type="entry name" value="NB-ARC DOMAIN-CONTAINING PROTEIN-RELATED"/>
    <property type="match status" value="1"/>
</dbReference>
<reference evidence="9 10" key="1">
    <citation type="submission" date="2019-07" db="EMBL/GenBank/DDBJ databases">
        <title>De Novo Assembly of kiwifruit Actinidia rufa.</title>
        <authorList>
            <person name="Sugita-Konishi S."/>
            <person name="Sato K."/>
            <person name="Mori E."/>
            <person name="Abe Y."/>
            <person name="Kisaki G."/>
            <person name="Hamano K."/>
            <person name="Suezawa K."/>
            <person name="Otani M."/>
            <person name="Fukuda T."/>
            <person name="Manabe T."/>
            <person name="Gomi K."/>
            <person name="Tabuchi M."/>
            <person name="Akimitsu K."/>
            <person name="Kataoka I."/>
        </authorList>
    </citation>
    <scope>NUCLEOTIDE SEQUENCE [LARGE SCALE GENOMIC DNA]</scope>
    <source>
        <strain evidence="10">cv. Fuchu</strain>
    </source>
</reference>
<evidence type="ECO:0000256" key="5">
    <source>
        <dbReference type="ARBA" id="ARBA00022840"/>
    </source>
</evidence>
<feature type="domain" description="Disease resistance R13L4/SHOC-2-like LRR" evidence="8">
    <location>
        <begin position="1309"/>
        <end position="1520"/>
    </location>
</feature>
<feature type="domain" description="Disease resistance protein At4g27190-like leucine-rich repeats" evidence="7">
    <location>
        <begin position="905"/>
        <end position="970"/>
    </location>
</feature>
<dbReference type="SUPFAM" id="SSF52058">
    <property type="entry name" value="L domain-like"/>
    <property type="match status" value="2"/>
</dbReference>
<dbReference type="InterPro" id="IPR002182">
    <property type="entry name" value="NB-ARC"/>
</dbReference>
<dbReference type="InterPro" id="IPR050905">
    <property type="entry name" value="Plant_NBS-LRR"/>
</dbReference>
<evidence type="ECO:0000259" key="6">
    <source>
        <dbReference type="Pfam" id="PF00931"/>
    </source>
</evidence>
<evidence type="ECO:0000256" key="2">
    <source>
        <dbReference type="ARBA" id="ARBA00022614"/>
    </source>
</evidence>
<evidence type="ECO:0000313" key="10">
    <source>
        <dbReference type="Proteomes" id="UP000585474"/>
    </source>
</evidence>
<evidence type="ECO:0000259" key="8">
    <source>
        <dbReference type="Pfam" id="PF23598"/>
    </source>
</evidence>
<dbReference type="GO" id="GO:0005524">
    <property type="term" value="F:ATP binding"/>
    <property type="evidence" value="ECO:0007669"/>
    <property type="project" value="UniProtKB-KW"/>
</dbReference>
<dbReference type="Pfam" id="PF23247">
    <property type="entry name" value="LRR_RPS2"/>
    <property type="match status" value="2"/>
</dbReference>
<dbReference type="GO" id="GO:0043531">
    <property type="term" value="F:ADP binding"/>
    <property type="evidence" value="ECO:0007669"/>
    <property type="project" value="InterPro"/>
</dbReference>
<keyword evidence="3" id="KW-0677">Repeat</keyword>
<evidence type="ECO:0000256" key="1">
    <source>
        <dbReference type="ARBA" id="ARBA00008894"/>
    </source>
</evidence>
<feature type="domain" description="NB-ARC" evidence="6">
    <location>
        <begin position="143"/>
        <end position="298"/>
    </location>
</feature>
<dbReference type="EMBL" id="BJWL01000008">
    <property type="protein sequence ID" value="GFY92880.1"/>
    <property type="molecule type" value="Genomic_DNA"/>
</dbReference>
<dbReference type="Gene3D" id="1.10.8.430">
    <property type="entry name" value="Helical domain of apoptotic protease-activating factors"/>
    <property type="match status" value="1"/>
</dbReference>
<dbReference type="Pfam" id="PF23598">
    <property type="entry name" value="LRR_14"/>
    <property type="match status" value="1"/>
</dbReference>
<evidence type="ECO:0008006" key="11">
    <source>
        <dbReference type="Google" id="ProtNLM"/>
    </source>
</evidence>
<keyword evidence="2" id="KW-0433">Leucine-rich repeat</keyword>
<dbReference type="InterPro" id="IPR003591">
    <property type="entry name" value="Leu-rich_rpt_typical-subtyp"/>
</dbReference>
<comment type="similarity">
    <text evidence="1">Belongs to the disease resistance NB-LRR family.</text>
</comment>
<proteinExistence type="inferred from homology"/>
<comment type="caution">
    <text evidence="9">The sequence shown here is derived from an EMBL/GenBank/DDBJ whole genome shotgun (WGS) entry which is preliminary data.</text>
</comment>
<dbReference type="Gene3D" id="3.80.10.10">
    <property type="entry name" value="Ribonuclease Inhibitor"/>
    <property type="match status" value="3"/>
</dbReference>
<sequence>MAEEISGAGECLVLPIKHQFSNMFFFNYNIRNLEAQLELLQMTRQGVLLGVYVGNISIKIVGSEVEDWLTKVNETTAEAERILDCKAKVQNGCLNLKSVYSLSRKAMETAQVLVRLRDVGIEFKAANFTQSADFEEVESRISTMDEIIEALKDDEINLIGICGMAGVGKTTLAKEVAKRALTEHLFDEVETVVVCQNLTNLQSRIAKMLGLKLDMENPRKRACWIPSTILQKVLVILDDVWEEFYHEDLGLLLGNGNKVIYTSRHQNLWSEIETKKEIRLEVLSNKEAWNLFWEKAGDSAKYSCLLPLALAIMKECGGLPLALVTVGRSLMHKKEVVVWNDVLQQLRTPHAKSISLGVLANLSQSIELSYNYLQDEKAKSLFLLCCLFGKDHSIPIEDLVSYAIGLQLFEGIHELGQARNRVHLLVDQLKSCYLLLDGDDDEQVKMHSVVHNVAISIASGDKHGFIISHGRKSRMWPKKDNYEHCSSISIISKYITEVPEGLRCPNLELLLLKCPHSKIPSNFFQETVELKVLELRSMRIRLQPSSFQFLQNLRTLCLHCCSFVHISGIGALSNLEILRIRGSIIMELPKEIERMVNLRLLDLSECELFERISPGVISGLVGLEELYMRGNYLSNWDGERKEEGINVNLQEFESLSSLNTLDIHITDAAHLPRIPLFSKLTKYKISIGGFHLNSVISLRFQKSLALSLSTSIPSECGINRLLKTAEYIYLEGEGSKDLVRDLVREGVEGLQHLKTLIVRTCETPECLINTTDGVLLANTTAPAVFPNLKSLFLSFLPNLREINHGQLPAGSFGQLKEIFIANCGIMEEIIEKGRCEDVRDATNKIEFTKLESMELVQLPRLVSFCRGIDEIEFPILKTLCLINLSSDLEENHDAAFLSIFPQKVAFPSLEELDLKGLAKLTHLCGKYHHVNLFENLSFLRVTACDNLRNLFSSSMARGLVHLQQLVIESCLTMELVVAKEEEEQEIGTCRTLFPLLSKLELGNLPKLRSFCHITHPTELPLLENVDVWDCPNMERFSIGLVSTPNWPPVDAFYEGSMKAEHLPETLRGKEADEITTPLFGESVPIIKDEMKSTTEEMNSQENEEMTINSAGCLHGKSSLPVQDKLKPKFVLEHELTLQEKLTSTEEITQTEVMPEQRNEAKAIGVASFKEFIPGISVHHESEHTAECEIVQVPVAESALTAERASDSSIGTELEIEMIPLATEEILPADEFKSAFVSSEIEGLQPILKIETKIRASETKRERQPKPELSVDPIMLIMTSVKGFILWKAGEGLTESPLEENWEQPCVIALMKNEFSSLPTKPNCLNLRFLFLQNNRFLRTISDSFFDDMPSLEVLDLSKTRVRSLPASLFKLTGLQALFVRDCNSLDELPPEVGNLEQIKVLDLWGTEVYNLPDEIAKLKHLRSLRVSFYGTDDDSEYDYLPPALISSGIISKLVSLESLSIAVHPLDWRWTNNAEAITRDVCSLGKLIYLQFHFPGVNCLELFIQESLSWKAFHLGQFKFVVGKDINRLVSRVPDNVEFEYYKHERCLRFVNGDGIPREIAGVLERVTAFYLDHHWVMESLSEFGINIFKELKFCLVSECPKLVEITSSTQRTECVLPCLQHLSLHYLWRLERIWRGPVAPGSLDSLKVLSVHTCPRLEFIVASSILHCLSNLEELVIEDCASVKVIIEMDGETVSYGAILPCLKEIKLRYLPQLVSLSNGVCPISAHISVYACPKLKNSHNLTTKDIEAQNILGRAVKWVGASPIGWSQPDWVESDLLSKPERSQA</sequence>
<feature type="domain" description="Disease resistance protein At4g27190-like leucine-rich repeats" evidence="7">
    <location>
        <begin position="1622"/>
        <end position="1720"/>
    </location>
</feature>
<keyword evidence="4" id="KW-0611">Plant defense</keyword>
<evidence type="ECO:0000259" key="7">
    <source>
        <dbReference type="Pfam" id="PF23247"/>
    </source>
</evidence>
<name>A0A7J0F2J2_9ERIC</name>
<keyword evidence="10" id="KW-1185">Reference proteome</keyword>
<keyword evidence="5" id="KW-0067">ATP-binding</keyword>
<dbReference type="Pfam" id="PF00931">
    <property type="entry name" value="NB-ARC"/>
    <property type="match status" value="1"/>
</dbReference>
<dbReference type="SUPFAM" id="SSF52540">
    <property type="entry name" value="P-loop containing nucleoside triphosphate hydrolases"/>
    <property type="match status" value="1"/>
</dbReference>
<dbReference type="InterPro" id="IPR057135">
    <property type="entry name" value="At4g27190-like_LRR"/>
</dbReference>
<dbReference type="GO" id="GO:0006952">
    <property type="term" value="P:defense response"/>
    <property type="evidence" value="ECO:0007669"/>
    <property type="project" value="UniProtKB-KW"/>
</dbReference>
<gene>
    <name evidence="9" type="ORF">Acr_08g0012760</name>
</gene>
<organism evidence="9 10">
    <name type="scientific">Actinidia rufa</name>
    <dbReference type="NCBI Taxonomy" id="165716"/>
    <lineage>
        <taxon>Eukaryota</taxon>
        <taxon>Viridiplantae</taxon>
        <taxon>Streptophyta</taxon>
        <taxon>Embryophyta</taxon>
        <taxon>Tracheophyta</taxon>
        <taxon>Spermatophyta</taxon>
        <taxon>Magnoliopsida</taxon>
        <taxon>eudicotyledons</taxon>
        <taxon>Gunneridae</taxon>
        <taxon>Pentapetalae</taxon>
        <taxon>asterids</taxon>
        <taxon>Ericales</taxon>
        <taxon>Actinidiaceae</taxon>
        <taxon>Actinidia</taxon>
    </lineage>
</organism>
<evidence type="ECO:0000256" key="4">
    <source>
        <dbReference type="ARBA" id="ARBA00022821"/>
    </source>
</evidence>
<dbReference type="InterPro" id="IPR032675">
    <property type="entry name" value="LRR_dom_sf"/>
</dbReference>